<feature type="region of interest" description="Disordered" evidence="2">
    <location>
        <begin position="1"/>
        <end position="36"/>
    </location>
</feature>
<evidence type="ECO:0000313" key="3">
    <source>
        <dbReference type="EMBL" id="EAT82328.2"/>
    </source>
</evidence>
<evidence type="ECO:0000256" key="2">
    <source>
        <dbReference type="SAM" id="MobiDB-lite"/>
    </source>
</evidence>
<protein>
    <submittedName>
        <fullName evidence="3">Uncharacterized protein</fullName>
    </submittedName>
</protein>
<gene>
    <name evidence="3" type="ORF">SNOG_09993</name>
</gene>
<sequence length="629" mass="70288">MPQPLGSMPPKPPFKRGFRKPEIDKTQGAIRSRGKATDKQLSEAISTLEFHSKWVDLSMLWGHHMLEVLDRLQMLLQPTSPGLADTVRNIWIVFKEVTSGLRKGPSTSQDLWIDVEEAMIEPSKGLTSTVNGMLDVFLGYEIQKDALVLSNILPNIDSLLSFPVTNVRTKSVMLVKKWRVIMDLHPLDEEAGEGVSQETVHIMSGHGDVPAADVCHRILLDKLIKIIEKARCMDLVSLKLGRKAIDMFPASLMTKDALTATKVLVQMQDFGDHPDPYVHQRCDEIVARLRFFLTTQPPVNGSSLEVDTLRLSEVATHSKNEYSEDALVRHDIEKLDVRALQGLDEIGNGEYRGEYDVGDGEAAQQVLPGRRGVNETTVALRQQLNAARTDTSLYKQILNEREKLQQENIIIRQDKARLLIAKLQKETECKAAEDSIKVITEGYDQLKKTVTELEANVIELQVDNDYLLQERDDLRNAVESLKAEALLSQRAPMEDATVTSTTKRYARELQHLDSTIMVWEKDLAAAQAKKKATQDKKNEVDAQIAEIATQIKALKHPKGKIPEQPLPPPVVPQMQLRFAPTPPTPLDHLALPSRQVPHQESDESPSPPGVPRVRLPAGPASLRPAPTQQ</sequence>
<evidence type="ECO:0000313" key="4">
    <source>
        <dbReference type="Proteomes" id="UP000001055"/>
    </source>
</evidence>
<evidence type="ECO:0000256" key="1">
    <source>
        <dbReference type="SAM" id="Coils"/>
    </source>
</evidence>
<dbReference type="EMBL" id="CH445340">
    <property type="protein sequence ID" value="EAT82328.2"/>
    <property type="molecule type" value="Genomic_DNA"/>
</dbReference>
<dbReference type="KEGG" id="pno:SNOG_09993"/>
<feature type="coiled-coil region" evidence="1">
    <location>
        <begin position="516"/>
        <end position="543"/>
    </location>
</feature>
<dbReference type="GeneID" id="5977183"/>
<accession>Q0UE21</accession>
<proteinExistence type="predicted"/>
<name>Q0UE21_PHANO</name>
<feature type="region of interest" description="Disordered" evidence="2">
    <location>
        <begin position="555"/>
        <end position="629"/>
    </location>
</feature>
<dbReference type="InParanoid" id="Q0UE21"/>
<keyword evidence="1" id="KW-0175">Coiled coil</keyword>
<organism evidence="3 4">
    <name type="scientific">Phaeosphaeria nodorum (strain SN15 / ATCC MYA-4574 / FGSC 10173)</name>
    <name type="common">Glume blotch fungus</name>
    <name type="synonym">Parastagonospora nodorum</name>
    <dbReference type="NCBI Taxonomy" id="321614"/>
    <lineage>
        <taxon>Eukaryota</taxon>
        <taxon>Fungi</taxon>
        <taxon>Dikarya</taxon>
        <taxon>Ascomycota</taxon>
        <taxon>Pezizomycotina</taxon>
        <taxon>Dothideomycetes</taxon>
        <taxon>Pleosporomycetidae</taxon>
        <taxon>Pleosporales</taxon>
        <taxon>Pleosporineae</taxon>
        <taxon>Phaeosphaeriaceae</taxon>
        <taxon>Parastagonospora</taxon>
    </lineage>
</organism>
<reference evidence="4" key="1">
    <citation type="journal article" date="2007" name="Plant Cell">
        <title>Dothideomycete-plant interactions illuminated by genome sequencing and EST analysis of the wheat pathogen Stagonospora nodorum.</title>
        <authorList>
            <person name="Hane J.K."/>
            <person name="Lowe R.G."/>
            <person name="Solomon P.S."/>
            <person name="Tan K.C."/>
            <person name="Schoch C.L."/>
            <person name="Spatafora J.W."/>
            <person name="Crous P.W."/>
            <person name="Kodira C."/>
            <person name="Birren B.W."/>
            <person name="Galagan J.E."/>
            <person name="Torriani S.F."/>
            <person name="McDonald B.A."/>
            <person name="Oliver R.P."/>
        </authorList>
    </citation>
    <scope>NUCLEOTIDE SEQUENCE [LARGE SCALE GENOMIC DNA]</scope>
    <source>
        <strain evidence="4">SN15 / ATCC MYA-4574 / FGSC 10173</strain>
    </source>
</reference>
<dbReference type="RefSeq" id="XP_001800277.1">
    <property type="nucleotide sequence ID" value="XM_001800225.1"/>
</dbReference>
<dbReference type="Proteomes" id="UP000001055">
    <property type="component" value="Unassembled WGS sequence"/>
</dbReference>
<dbReference type="AlphaFoldDB" id="Q0UE21"/>
<feature type="coiled-coil region" evidence="1">
    <location>
        <begin position="394"/>
        <end position="484"/>
    </location>
</feature>
<feature type="compositionally biased region" description="Pro residues" evidence="2">
    <location>
        <begin position="1"/>
        <end position="12"/>
    </location>
</feature>
<dbReference type="VEuPathDB" id="FungiDB:JI435_099930"/>